<dbReference type="InterPro" id="IPR006442">
    <property type="entry name" value="Antitoxin_Phd/YefM"/>
</dbReference>
<accession>A0A6I6IWA7</accession>
<name>A0A6I6IWA7_9RHOB</name>
<evidence type="ECO:0000313" key="3">
    <source>
        <dbReference type="EMBL" id="QGX99931.1"/>
    </source>
</evidence>
<protein>
    <recommendedName>
        <fullName evidence="2">Antitoxin</fullName>
    </recommendedName>
</protein>
<proteinExistence type="inferred from homology"/>
<dbReference type="Pfam" id="PF02604">
    <property type="entry name" value="PhdYeFM_antitox"/>
    <property type="match status" value="1"/>
</dbReference>
<dbReference type="KEGG" id="rom:EI983_17315"/>
<comment type="similarity">
    <text evidence="1 2">Belongs to the phD/YefM antitoxin family.</text>
</comment>
<dbReference type="NCBIfam" id="TIGR01552">
    <property type="entry name" value="phd_fam"/>
    <property type="match status" value="1"/>
</dbReference>
<dbReference type="EMBL" id="CP034348">
    <property type="protein sequence ID" value="QGX99931.1"/>
    <property type="molecule type" value="Genomic_DNA"/>
</dbReference>
<dbReference type="AlphaFoldDB" id="A0A6I6IWA7"/>
<dbReference type="InterPro" id="IPR036165">
    <property type="entry name" value="YefM-like_sf"/>
</dbReference>
<evidence type="ECO:0000313" key="4">
    <source>
        <dbReference type="Proteomes" id="UP000428330"/>
    </source>
</evidence>
<dbReference type="OrthoDB" id="7871907at2"/>
<dbReference type="Proteomes" id="UP000428330">
    <property type="component" value="Chromosome"/>
</dbReference>
<sequence length="79" mass="9130">MYRILPAHVFRLSFSQTLLRVGQGAERVLITRNGHDLAGLVSVHDLDRLEKVDAHSTEMMEERHRRMMAEFRRLKEGGG</sequence>
<dbReference type="SUPFAM" id="SSF143120">
    <property type="entry name" value="YefM-like"/>
    <property type="match status" value="1"/>
</dbReference>
<organism evidence="3 4">
    <name type="scientific">Roseovarius faecimaris</name>
    <dbReference type="NCBI Taxonomy" id="2494550"/>
    <lineage>
        <taxon>Bacteria</taxon>
        <taxon>Pseudomonadati</taxon>
        <taxon>Pseudomonadota</taxon>
        <taxon>Alphaproteobacteria</taxon>
        <taxon>Rhodobacterales</taxon>
        <taxon>Roseobacteraceae</taxon>
        <taxon>Roseovarius</taxon>
    </lineage>
</organism>
<dbReference type="Gene3D" id="3.40.1620.10">
    <property type="entry name" value="YefM-like domain"/>
    <property type="match status" value="1"/>
</dbReference>
<keyword evidence="4" id="KW-1185">Reference proteome</keyword>
<comment type="function">
    <text evidence="2">Antitoxin component of a type II toxin-antitoxin (TA) system.</text>
</comment>
<gene>
    <name evidence="3" type="ORF">EI983_17315</name>
</gene>
<evidence type="ECO:0000256" key="2">
    <source>
        <dbReference type="RuleBase" id="RU362080"/>
    </source>
</evidence>
<evidence type="ECO:0000256" key="1">
    <source>
        <dbReference type="ARBA" id="ARBA00009981"/>
    </source>
</evidence>
<reference evidence="4" key="1">
    <citation type="submission" date="2018-12" db="EMBL/GenBank/DDBJ databases">
        <title>Complete genome sequence of Roseovarius sp. MME-070.</title>
        <authorList>
            <person name="Nam Y.-D."/>
            <person name="Kang J."/>
            <person name="Chung W.-H."/>
            <person name="Park Y.S."/>
        </authorList>
    </citation>
    <scope>NUCLEOTIDE SEQUENCE [LARGE SCALE GENOMIC DNA]</scope>
    <source>
        <strain evidence="4">MME-070</strain>
    </source>
</reference>
<dbReference type="RefSeq" id="WP_157708610.1">
    <property type="nucleotide sequence ID" value="NZ_CP034348.1"/>
</dbReference>